<evidence type="ECO:0000313" key="2">
    <source>
        <dbReference type="EMBL" id="GLZ77802.1"/>
    </source>
</evidence>
<organism evidence="2 3">
    <name type="scientific">Actinorhabdospora filicis</name>
    <dbReference type="NCBI Taxonomy" id="1785913"/>
    <lineage>
        <taxon>Bacteria</taxon>
        <taxon>Bacillati</taxon>
        <taxon>Actinomycetota</taxon>
        <taxon>Actinomycetes</taxon>
        <taxon>Micromonosporales</taxon>
        <taxon>Micromonosporaceae</taxon>
        <taxon>Actinorhabdospora</taxon>
    </lineage>
</organism>
<dbReference type="InterPro" id="IPR002575">
    <property type="entry name" value="Aminoglycoside_PTrfase"/>
</dbReference>
<sequence length="244" mass="27393">MTGDRVLIDGDRVRRPAGWWTPTVHDFLRHLHDVGFDRVPRPLDLADGWETLALIPGDSGAEGWGRVISDDGLRAFAALLRDFHEAARGYRPPPGAAWALDYGPGDVICHGDFGPWNAVWHGDEPVGLVDFDFAGPGDRLLDIAYALEFTAPFRSDDEAMTHLRHPVPPDRPRRIELFAEAYGMASTAGLVDAVIARQRLTITHVRQLARRGLRPQRDWVEEGYLAELEQRAVWSERHRVLLDA</sequence>
<dbReference type="Gene3D" id="3.90.1200.10">
    <property type="match status" value="1"/>
</dbReference>
<dbReference type="InterPro" id="IPR011009">
    <property type="entry name" value="Kinase-like_dom_sf"/>
</dbReference>
<protein>
    <submittedName>
        <fullName evidence="2">Phosphotransferase</fullName>
    </submittedName>
</protein>
<evidence type="ECO:0000313" key="3">
    <source>
        <dbReference type="Proteomes" id="UP001165079"/>
    </source>
</evidence>
<comment type="caution">
    <text evidence="2">The sequence shown here is derived from an EMBL/GenBank/DDBJ whole genome shotgun (WGS) entry which is preliminary data.</text>
</comment>
<dbReference type="EMBL" id="BSTX01000002">
    <property type="protein sequence ID" value="GLZ77802.1"/>
    <property type="molecule type" value="Genomic_DNA"/>
</dbReference>
<name>A0A9W6SKW5_9ACTN</name>
<accession>A0A9W6SKW5</accession>
<proteinExistence type="predicted"/>
<feature type="domain" description="Aminoglycoside phosphotransferase" evidence="1">
    <location>
        <begin position="98"/>
        <end position="154"/>
    </location>
</feature>
<dbReference type="AlphaFoldDB" id="A0A9W6SKW5"/>
<keyword evidence="3" id="KW-1185">Reference proteome</keyword>
<dbReference type="RefSeq" id="WP_285662983.1">
    <property type="nucleotide sequence ID" value="NZ_BSTX01000002.1"/>
</dbReference>
<dbReference type="SUPFAM" id="SSF56112">
    <property type="entry name" value="Protein kinase-like (PK-like)"/>
    <property type="match status" value="1"/>
</dbReference>
<reference evidence="2" key="1">
    <citation type="submission" date="2023-03" db="EMBL/GenBank/DDBJ databases">
        <title>Actinorhabdospora filicis NBRC 111898.</title>
        <authorList>
            <person name="Ichikawa N."/>
            <person name="Sato H."/>
            <person name="Tonouchi N."/>
        </authorList>
    </citation>
    <scope>NUCLEOTIDE SEQUENCE</scope>
    <source>
        <strain evidence="2">NBRC 111898</strain>
    </source>
</reference>
<evidence type="ECO:0000259" key="1">
    <source>
        <dbReference type="Pfam" id="PF01636"/>
    </source>
</evidence>
<dbReference type="Pfam" id="PF01636">
    <property type="entry name" value="APH"/>
    <property type="match status" value="1"/>
</dbReference>
<dbReference type="Proteomes" id="UP001165079">
    <property type="component" value="Unassembled WGS sequence"/>
</dbReference>
<gene>
    <name evidence="2" type="ORF">Afil01_26090</name>
</gene>